<dbReference type="Proteomes" id="UP000824120">
    <property type="component" value="Chromosome 12"/>
</dbReference>
<dbReference type="InterPro" id="IPR045147">
    <property type="entry name" value="ARI3A/B/C"/>
</dbReference>
<reference evidence="4 5" key="1">
    <citation type="submission" date="2020-09" db="EMBL/GenBank/DDBJ databases">
        <title>De no assembly of potato wild relative species, Solanum commersonii.</title>
        <authorList>
            <person name="Cho K."/>
        </authorList>
    </citation>
    <scope>NUCLEOTIDE SEQUENCE [LARGE SCALE GENOMIC DNA]</scope>
    <source>
        <strain evidence="4">LZ3.2</strain>
        <tissue evidence="4">Leaf</tissue>
    </source>
</reference>
<dbReference type="PANTHER" id="PTHR15348:SF22">
    <property type="entry name" value="ARID DOMAIN-CONTAINING PROTEIN"/>
    <property type="match status" value="1"/>
</dbReference>
<dbReference type="PANTHER" id="PTHR15348">
    <property type="entry name" value="AT-RICH INTERACTIVE DOMAIN-CONTAINING PROTEIN ARID DOMAIN- CONTAINING PROTEIN DEAD RINGER PROTEIN B-CELL REGULATOR OF IGH TRANSCRIPTION BRIGHT"/>
    <property type="match status" value="1"/>
</dbReference>
<accession>A0A9J5W8G1</accession>
<protein>
    <submittedName>
        <fullName evidence="4">Uncharacterized protein</fullName>
    </submittedName>
</protein>
<evidence type="ECO:0000313" key="5">
    <source>
        <dbReference type="Proteomes" id="UP000824120"/>
    </source>
</evidence>
<dbReference type="AlphaFoldDB" id="A0A9J5W8G1"/>
<feature type="non-terminal residue" evidence="4">
    <location>
        <position position="116"/>
    </location>
</feature>
<keyword evidence="5" id="KW-1185">Reference proteome</keyword>
<evidence type="ECO:0000313" key="4">
    <source>
        <dbReference type="EMBL" id="KAG5571939.1"/>
    </source>
</evidence>
<evidence type="ECO:0000256" key="3">
    <source>
        <dbReference type="ARBA" id="ARBA00023242"/>
    </source>
</evidence>
<dbReference type="GO" id="GO:0005634">
    <property type="term" value="C:nucleus"/>
    <property type="evidence" value="ECO:0007669"/>
    <property type="project" value="TreeGrafter"/>
</dbReference>
<sequence>RAVRDSTARCRLGWQEQHLLGYGEVAEPIVKHQGQNEVEHPMKAANTAFITQKKKSTRNFNSISLSLSTFGSSISDVKINCFPSAMLDVPVVDVGPPTDWVKINVREIVSSSQKSK</sequence>
<organism evidence="4 5">
    <name type="scientific">Solanum commersonii</name>
    <name type="common">Commerson's wild potato</name>
    <name type="synonym">Commerson's nightshade</name>
    <dbReference type="NCBI Taxonomy" id="4109"/>
    <lineage>
        <taxon>Eukaryota</taxon>
        <taxon>Viridiplantae</taxon>
        <taxon>Streptophyta</taxon>
        <taxon>Embryophyta</taxon>
        <taxon>Tracheophyta</taxon>
        <taxon>Spermatophyta</taxon>
        <taxon>Magnoliopsida</taxon>
        <taxon>eudicotyledons</taxon>
        <taxon>Gunneridae</taxon>
        <taxon>Pentapetalae</taxon>
        <taxon>asterids</taxon>
        <taxon>lamiids</taxon>
        <taxon>Solanales</taxon>
        <taxon>Solanaceae</taxon>
        <taxon>Solanoideae</taxon>
        <taxon>Solaneae</taxon>
        <taxon>Solanum</taxon>
    </lineage>
</organism>
<keyword evidence="3" id="KW-0539">Nucleus</keyword>
<evidence type="ECO:0000256" key="1">
    <source>
        <dbReference type="ARBA" id="ARBA00023015"/>
    </source>
</evidence>
<dbReference type="GO" id="GO:0006357">
    <property type="term" value="P:regulation of transcription by RNA polymerase II"/>
    <property type="evidence" value="ECO:0007669"/>
    <property type="project" value="InterPro"/>
</dbReference>
<keyword evidence="1" id="KW-0805">Transcription regulation</keyword>
<comment type="caution">
    <text evidence="4">The sequence shown here is derived from an EMBL/GenBank/DDBJ whole genome shotgun (WGS) entry which is preliminary data.</text>
</comment>
<gene>
    <name evidence="4" type="ORF">H5410_061705</name>
</gene>
<dbReference type="EMBL" id="JACXVP010000012">
    <property type="protein sequence ID" value="KAG5571939.1"/>
    <property type="molecule type" value="Genomic_DNA"/>
</dbReference>
<keyword evidence="2" id="KW-0804">Transcription</keyword>
<evidence type="ECO:0000256" key="2">
    <source>
        <dbReference type="ARBA" id="ARBA00023163"/>
    </source>
</evidence>
<name>A0A9J5W8G1_SOLCO</name>
<proteinExistence type="predicted"/>
<dbReference type="GO" id="GO:0003677">
    <property type="term" value="F:DNA binding"/>
    <property type="evidence" value="ECO:0007669"/>
    <property type="project" value="TreeGrafter"/>
</dbReference>